<dbReference type="InterPro" id="IPR007296">
    <property type="entry name" value="DUF403"/>
</dbReference>
<keyword evidence="3" id="KW-1185">Reference proteome</keyword>
<organism evidence="2 3">
    <name type="scientific">Ottowia beijingensis</name>
    <dbReference type="NCBI Taxonomy" id="1207057"/>
    <lineage>
        <taxon>Bacteria</taxon>
        <taxon>Pseudomonadati</taxon>
        <taxon>Pseudomonadota</taxon>
        <taxon>Betaproteobacteria</taxon>
        <taxon>Burkholderiales</taxon>
        <taxon>Comamonadaceae</taxon>
        <taxon>Ottowia</taxon>
    </lineage>
</organism>
<dbReference type="AlphaFoldDB" id="A0A853IYX0"/>
<comment type="caution">
    <text evidence="2">The sequence shown here is derived from an EMBL/GenBank/DDBJ whole genome shotgun (WGS) entry which is preliminary data.</text>
</comment>
<accession>A0A853IYX0</accession>
<evidence type="ECO:0000313" key="2">
    <source>
        <dbReference type="EMBL" id="NZA03128.1"/>
    </source>
</evidence>
<evidence type="ECO:0000313" key="3">
    <source>
        <dbReference type="Proteomes" id="UP000589716"/>
    </source>
</evidence>
<dbReference type="Proteomes" id="UP000589716">
    <property type="component" value="Unassembled WGS sequence"/>
</dbReference>
<dbReference type="InterPro" id="IPR051680">
    <property type="entry name" value="ATP-dep_Glu-Cys_Ligase-2"/>
</dbReference>
<dbReference type="PANTHER" id="PTHR34595">
    <property type="entry name" value="BLR5612 PROTEIN"/>
    <property type="match status" value="1"/>
</dbReference>
<proteinExistence type="predicted"/>
<gene>
    <name evidence="2" type="ORF">H0I39_17895</name>
</gene>
<dbReference type="EMBL" id="JACCKX010000001">
    <property type="protein sequence ID" value="NZA03128.1"/>
    <property type="molecule type" value="Genomic_DNA"/>
</dbReference>
<sequence>MRPLRGSATLAEADALHALGQLSRTLAAVTGAQQDRMWRDDGWRLMTIGRQIERLSWLSEALSRGFYTNAVHDAAGHGVVLDLFDSTISFHARHQRSRSMAALIEHVVLNHQNPRSLGWVVQRLRGQLGRLHANDPHPLEDLSQRLRNPGPDDLTTLCESDHIGDFIHLQALLAHFMQVGGQLSNEISLRHFTHTAEVGRSVGA</sequence>
<dbReference type="Pfam" id="PF04168">
    <property type="entry name" value="Alpha-E"/>
    <property type="match status" value="1"/>
</dbReference>
<reference evidence="2 3" key="1">
    <citation type="submission" date="2020-07" db="EMBL/GenBank/DDBJ databases">
        <authorList>
            <person name="Maaloum M."/>
        </authorList>
    </citation>
    <scope>NUCLEOTIDE SEQUENCE [LARGE SCALE GENOMIC DNA]</scope>
    <source>
        <strain evidence="2 3">GCS-AN-3</strain>
    </source>
</reference>
<name>A0A853IYX0_9BURK</name>
<evidence type="ECO:0000259" key="1">
    <source>
        <dbReference type="Pfam" id="PF04168"/>
    </source>
</evidence>
<protein>
    <submittedName>
        <fullName evidence="2">Alpha-E domain-containing protein</fullName>
    </submittedName>
</protein>
<dbReference type="PANTHER" id="PTHR34595:SF7">
    <property type="entry name" value="SLL1039 PROTEIN"/>
    <property type="match status" value="1"/>
</dbReference>
<feature type="domain" description="DUF403" evidence="1">
    <location>
        <begin position="15"/>
        <end position="192"/>
    </location>
</feature>